<gene>
    <name evidence="4 7 8" type="ORF">Bm6596</name>
    <name evidence="5" type="ORF">BM_BM6596</name>
    <name evidence="4" type="ORF">BM_Bm6596</name>
</gene>
<dbReference type="RefSeq" id="XP_001895850.1">
    <property type="nucleotide sequence ID" value="XM_001895815.1"/>
</dbReference>
<feature type="domain" description="CMP/dCMP-type deaminase" evidence="3">
    <location>
        <begin position="162"/>
        <end position="270"/>
    </location>
</feature>
<dbReference type="FunCoup" id="A0A0J9Y8Y4">
    <property type="interactions" value="1152"/>
</dbReference>
<proteinExistence type="inferred from homology"/>
<reference evidence="5" key="3">
    <citation type="submission" date="2019-04" db="EMBL/GenBank/DDBJ databases">
        <authorList>
            <person name="Howe K."/>
            <person name="Paulini M."/>
            <person name="Williams G."/>
        </authorList>
    </citation>
    <scope>NUCLEOTIDE SEQUENCE [LARGE SCALE GENOMIC DNA]</scope>
    <source>
        <strain evidence="5">FR3</strain>
    </source>
</reference>
<dbReference type="AlphaFoldDB" id="A0A0J9Y8Y4"/>
<dbReference type="GO" id="GO:0005737">
    <property type="term" value="C:cytoplasm"/>
    <property type="evidence" value="ECO:0007669"/>
    <property type="project" value="TreeGrafter"/>
</dbReference>
<dbReference type="Gene3D" id="3.40.140.10">
    <property type="entry name" value="Cytidine Deaminase, domain 2"/>
    <property type="match status" value="1"/>
</dbReference>
<keyword evidence="1" id="KW-0819">tRNA processing</keyword>
<dbReference type="EMBL" id="CAAKNF010000192">
    <property type="protein sequence ID" value="VIO92606.1"/>
    <property type="molecule type" value="Genomic_DNA"/>
</dbReference>
<dbReference type="InterPro" id="IPR016193">
    <property type="entry name" value="Cytidine_deaminase-like"/>
</dbReference>
<dbReference type="PANTHER" id="PTHR11079:SF156">
    <property type="entry name" value="INACTIVE TRNA-SPECIFIC ADENOSINE DEAMINASE-LIKE PROTEIN 3-RELATED"/>
    <property type="match status" value="1"/>
</dbReference>
<organism evidence="4">
    <name type="scientific">Brugia malayi</name>
    <name type="common">Filarial nematode worm</name>
    <dbReference type="NCBI Taxonomy" id="6279"/>
    <lineage>
        <taxon>Eukaryota</taxon>
        <taxon>Metazoa</taxon>
        <taxon>Ecdysozoa</taxon>
        <taxon>Nematoda</taxon>
        <taxon>Chromadorea</taxon>
        <taxon>Rhabditida</taxon>
        <taxon>Spirurina</taxon>
        <taxon>Spiruromorpha</taxon>
        <taxon>Filarioidea</taxon>
        <taxon>Onchocercidae</taxon>
        <taxon>Brugia</taxon>
    </lineage>
</organism>
<dbReference type="Pfam" id="PF00383">
    <property type="entry name" value="dCMP_cyt_deam_1"/>
    <property type="match status" value="1"/>
</dbReference>
<reference evidence="4 6" key="1">
    <citation type="journal article" date="2007" name="Science">
        <title>Draft genome of the filarial nematode parasite Brugia malayi.</title>
        <authorList>
            <person name="Ghedin E."/>
            <person name="Wang S."/>
            <person name="Spiro D."/>
            <person name="Caler E."/>
            <person name="Zhao Q."/>
            <person name="Crabtree J."/>
            <person name="Allen J.E."/>
            <person name="Delcher A.L."/>
            <person name="Guiliano D.B."/>
            <person name="Miranda-Saavedra D."/>
            <person name="Angiuoli S.V."/>
            <person name="Creasy T."/>
            <person name="Amedeo P."/>
            <person name="Haas B."/>
            <person name="El-Sayed N.M."/>
            <person name="Wortman J.R."/>
            <person name="Feldblyum T."/>
            <person name="Tallon L."/>
            <person name="Schatz M."/>
            <person name="Shumway M."/>
            <person name="Koo H."/>
            <person name="Salzberg S.L."/>
            <person name="Schobel S."/>
            <person name="Pertea M."/>
            <person name="Pop M."/>
            <person name="White O."/>
            <person name="Barton G.J."/>
            <person name="Carlow C.K."/>
            <person name="Crawford M.J."/>
            <person name="Daub J."/>
            <person name="Dimmic M.W."/>
            <person name="Estes C.F."/>
            <person name="Foster J.M."/>
            <person name="Ganatra M."/>
            <person name="Gregory W.F."/>
            <person name="Johnson N.M."/>
            <person name="Jin J."/>
            <person name="Komuniecki R."/>
            <person name="Korf I."/>
            <person name="Kumar S."/>
            <person name="Laney S."/>
            <person name="Li B.W."/>
            <person name="Li W."/>
            <person name="Lindblom T.H."/>
            <person name="Lustigman S."/>
            <person name="Ma D."/>
            <person name="Maina C.V."/>
            <person name="Martin D.M."/>
            <person name="McCarter J.P."/>
            <person name="McReynolds L."/>
            <person name="Mitreva M."/>
            <person name="Nutman T.B."/>
            <person name="Parkinson J."/>
            <person name="Peregrin-Alvarez J.M."/>
            <person name="Poole C."/>
            <person name="Ren Q."/>
            <person name="Saunders L."/>
            <person name="Sluder A.E."/>
            <person name="Smith K."/>
            <person name="Stanke M."/>
            <person name="Unnasch T.R."/>
            <person name="Ware J."/>
            <person name="Wei A.D."/>
            <person name="Weil G."/>
            <person name="Williams D.J."/>
            <person name="Zhang Y."/>
            <person name="Williams S.A."/>
            <person name="Fraser-Liggett C."/>
            <person name="Slatko B."/>
            <person name="Blaxter M.L."/>
            <person name="Scott A.L."/>
        </authorList>
    </citation>
    <scope>NUCLEOTIDE SEQUENCE</scope>
    <source>
        <strain evidence="4 6">FR3</strain>
    </source>
</reference>
<dbReference type="GeneID" id="6099297"/>
<dbReference type="KEGG" id="bmy:BM_BM6596"/>
<dbReference type="WBParaSite" id="Bm6596.1">
    <property type="protein sequence ID" value="Bm6596.1"/>
    <property type="gene ID" value="WBGene00226857"/>
</dbReference>
<dbReference type="PROSITE" id="PS51747">
    <property type="entry name" value="CYT_DCMP_DEAMINASES_2"/>
    <property type="match status" value="1"/>
</dbReference>
<dbReference type="CTD" id="6099297"/>
<dbReference type="Proteomes" id="UP000006672">
    <property type="component" value="Unassembled WGS sequence"/>
</dbReference>
<evidence type="ECO:0000313" key="5">
    <source>
        <dbReference type="EMBL" id="VIO92606.1"/>
    </source>
</evidence>
<reference evidence="4" key="2">
    <citation type="submission" date="2012-12" db="EMBL/GenBank/DDBJ databases">
        <authorList>
            <person name="Gao Y.W."/>
            <person name="Fan S.T."/>
            <person name="Sun H.T."/>
            <person name="Wang Z."/>
            <person name="Gao X.L."/>
            <person name="Li Y.G."/>
            <person name="Wang T.C."/>
            <person name="Zhang K."/>
            <person name="Xu W.W."/>
            <person name="Yu Z.J."/>
            <person name="Xia X.Z."/>
        </authorList>
    </citation>
    <scope>NUCLEOTIDE SEQUENCE</scope>
    <source>
        <strain evidence="4">FR3</strain>
    </source>
</reference>
<accession>A0A0J9Y8Y4</accession>
<dbReference type="STRING" id="6279.A0A0J9Y8Y4"/>
<dbReference type="WormBase" id="Bm6596">
    <property type="protein sequence ID" value="BM00994"/>
    <property type="gene ID" value="WBGene00226857"/>
</dbReference>
<evidence type="ECO:0000313" key="7">
    <source>
        <dbReference type="WBParaSite" id="Bm6596.1"/>
    </source>
</evidence>
<evidence type="ECO:0000256" key="1">
    <source>
        <dbReference type="ARBA" id="ARBA00022694"/>
    </source>
</evidence>
<accession>A0A4E9F997</accession>
<evidence type="ECO:0000313" key="6">
    <source>
        <dbReference type="Proteomes" id="UP000006672"/>
    </source>
</evidence>
<evidence type="ECO:0000313" key="8">
    <source>
        <dbReference type="WormBase" id="Bm6596"/>
    </source>
</evidence>
<evidence type="ECO:0000259" key="3">
    <source>
        <dbReference type="PROSITE" id="PS51747"/>
    </source>
</evidence>
<keyword evidence="6" id="KW-1185">Reference proteome</keyword>
<dbReference type="GO" id="GO:0052717">
    <property type="term" value="F:tRNA-specific adenosine-34 deaminase activity"/>
    <property type="evidence" value="ECO:0007669"/>
    <property type="project" value="TreeGrafter"/>
</dbReference>
<dbReference type="SUPFAM" id="SSF53927">
    <property type="entry name" value="Cytidine deaminase-like"/>
    <property type="match status" value="1"/>
</dbReference>
<evidence type="ECO:0000256" key="2">
    <source>
        <dbReference type="ARBA" id="ARBA00038160"/>
    </source>
</evidence>
<sequence>MTCTEGEPGCSGCCNLVNEQEDTRKKVKGRKFIITPVLRKEIMCVELPLIEYYAVYVEDKCKIGLLLQILPNMPSEANHLKRIKNGLVLIQPANDPLSQEFIKKLQTTLSDIPIIKVKVPLHKPVTRTQFLWAKQHWPTAFHPNKQYEALLSGNFFTTDEYQKIIDFYLESEKISNGGSGCVIVDLKGEVVAKSGNRNIPLGHAVMAAVSDLCERHRTKQSDILQYLGTGFDVYLTDEPCAMCAMALVHFRVGRVFYGKRAPLDGVYESCWRIQEEKSLNHHYTVFRIDEFI</sequence>
<dbReference type="InterPro" id="IPR002125">
    <property type="entry name" value="CMP_dCMP_dom"/>
</dbReference>
<dbReference type="CDD" id="cd01285">
    <property type="entry name" value="nucleoside_deaminase"/>
    <property type="match status" value="1"/>
</dbReference>
<evidence type="ECO:0000313" key="4">
    <source>
        <dbReference type="EMBL" id="CDQ04501.1"/>
    </source>
</evidence>
<dbReference type="GO" id="GO:0008033">
    <property type="term" value="P:tRNA processing"/>
    <property type="evidence" value="ECO:0007669"/>
    <property type="project" value="UniProtKB-KW"/>
</dbReference>
<dbReference type="OMA" id="SINHHYE"/>
<dbReference type="OrthoDB" id="3180714at2759"/>
<dbReference type="EMBL" id="LN856810">
    <property type="protein sequence ID" value="CDQ04501.1"/>
    <property type="molecule type" value="Genomic_DNA"/>
</dbReference>
<dbReference type="GO" id="GO:0005634">
    <property type="term" value="C:nucleus"/>
    <property type="evidence" value="ECO:0007669"/>
    <property type="project" value="TreeGrafter"/>
</dbReference>
<name>A0A0J9Y8Y4_BRUMA</name>
<comment type="similarity">
    <text evidence="2">Belongs to the cytidine and deoxycytidylate deaminase family. ADAT3 subfamily.</text>
</comment>
<reference evidence="7" key="4">
    <citation type="submission" date="2019-12" db="UniProtKB">
        <authorList>
            <consortium name="WormBaseParasite"/>
        </authorList>
    </citation>
    <scope>IDENTIFICATION</scope>
</reference>
<dbReference type="PANTHER" id="PTHR11079">
    <property type="entry name" value="CYTOSINE DEAMINASE FAMILY MEMBER"/>
    <property type="match status" value="1"/>
</dbReference>
<protein>
    <submittedName>
        <fullName evidence="4">Bm6596</fullName>
    </submittedName>
    <submittedName>
        <fullName evidence="5 7">Cytidine and deoxycytidylate deaminase zinc-binding region family protein</fullName>
    </submittedName>
</protein>